<dbReference type="EMBL" id="UOGC01000044">
    <property type="protein sequence ID" value="VAX17096.1"/>
    <property type="molecule type" value="Genomic_DNA"/>
</dbReference>
<protein>
    <recommendedName>
        <fullName evidence="3">tRNA (N(6)-L-threonylcarbamoyladenosine(37)-C(2))-methylthiotransferase</fullName>
        <ecNumber evidence="3">2.8.4.5</ecNumber>
    </recommendedName>
    <alternativeName>
        <fullName evidence="12">tRNA-t(6)A37 methylthiotransferase</fullName>
    </alternativeName>
</protein>
<dbReference type="GO" id="GO:0035598">
    <property type="term" value="F:tRNA (N(6)-L-threonylcarbamoyladenosine(37)-C(2))-methylthiotransferase activity"/>
    <property type="evidence" value="ECO:0007669"/>
    <property type="project" value="UniProtKB-EC"/>
</dbReference>
<dbReference type="Gene3D" id="3.40.50.12160">
    <property type="entry name" value="Methylthiotransferase, N-terminal domain"/>
    <property type="match status" value="1"/>
</dbReference>
<evidence type="ECO:0000256" key="5">
    <source>
        <dbReference type="ARBA" id="ARBA00022490"/>
    </source>
</evidence>
<dbReference type="InterPro" id="IPR013848">
    <property type="entry name" value="Methylthiotransferase_N"/>
</dbReference>
<keyword evidence="10" id="KW-0408">Iron</keyword>
<dbReference type="InterPro" id="IPR020612">
    <property type="entry name" value="Methylthiotransferase_CS"/>
</dbReference>
<evidence type="ECO:0000256" key="7">
    <source>
        <dbReference type="ARBA" id="ARBA00022691"/>
    </source>
</evidence>
<dbReference type="PROSITE" id="PS50926">
    <property type="entry name" value="TRAM"/>
    <property type="match status" value="1"/>
</dbReference>
<dbReference type="EC" id="2.8.4.5" evidence="3"/>
<dbReference type="InterPro" id="IPR038135">
    <property type="entry name" value="Methylthiotransferase_N_sf"/>
</dbReference>
<keyword evidence="8" id="KW-0819">tRNA processing</keyword>
<gene>
    <name evidence="17" type="ORF">MNBD_NITROSPINAE01-1748</name>
</gene>
<keyword evidence="9" id="KW-0479">Metal-binding</keyword>
<dbReference type="Pfam" id="PF04055">
    <property type="entry name" value="Radical_SAM"/>
    <property type="match status" value="1"/>
</dbReference>
<evidence type="ECO:0000256" key="11">
    <source>
        <dbReference type="ARBA" id="ARBA00023014"/>
    </source>
</evidence>
<keyword evidence="5" id="KW-0963">Cytoplasm</keyword>
<feature type="domain" description="TRAM" evidence="14">
    <location>
        <begin position="376"/>
        <end position="437"/>
    </location>
</feature>
<organism evidence="17">
    <name type="scientific">hydrothermal vent metagenome</name>
    <dbReference type="NCBI Taxonomy" id="652676"/>
    <lineage>
        <taxon>unclassified sequences</taxon>
        <taxon>metagenomes</taxon>
        <taxon>ecological metagenomes</taxon>
    </lineage>
</organism>
<dbReference type="AlphaFoldDB" id="A0A3B1BFR7"/>
<accession>A0A3B1BFR7</accession>
<comment type="cofactor">
    <cofactor evidence="1">
        <name>[4Fe-4S] cluster</name>
        <dbReference type="ChEBI" id="CHEBI:49883"/>
    </cofactor>
</comment>
<evidence type="ECO:0000313" key="17">
    <source>
        <dbReference type="EMBL" id="VAX17096.1"/>
    </source>
</evidence>
<evidence type="ECO:0000256" key="4">
    <source>
        <dbReference type="ARBA" id="ARBA00022485"/>
    </source>
</evidence>
<sequence length="437" mass="48226">MQNKQMTKRNKISFETLGCRYNRLESAEMAYELEQAGYAKAKEGEASDVVVINSCTVTDRSDAKCRSTIRRVKAKNPEAIVVVTGCYSETNPDEVSKEPGVDIVVGNSGKFEIGKLLSKLETDTNPAPQIASADKKLKVRPVTGMDGRTNAYIKVQAGCDEVCSFCIVRIARGKSSSAEGSDVVEQVKRLHESGIKEVVLSGINLGEYGDGKNKDIAWLLRKLCDETEIARIRLSSINPNNVTDELINLMAGSSRICRHLHIPLQSGSDSVLKRMRRPYTAKEYENLLNRLVDKIPAIGLGADVMVGFPGETEKEFNETFEIINNVPLMALHVFGYSLREGTEAFAMKGVIPKAIKKERSAKLKNLAQEKGEEFRKRFVGATLPVLIENTRDNDGHLKGFSDNYLQVVLDGPDSLINKIVQVKITGSEKERLTGSPQ</sequence>
<evidence type="ECO:0000256" key="1">
    <source>
        <dbReference type="ARBA" id="ARBA00001966"/>
    </source>
</evidence>
<evidence type="ECO:0000256" key="13">
    <source>
        <dbReference type="ARBA" id="ARBA00051661"/>
    </source>
</evidence>
<dbReference type="InterPro" id="IPR005839">
    <property type="entry name" value="Methylthiotransferase"/>
</dbReference>
<name>A0A3B1BFR7_9ZZZZ</name>
<dbReference type="CDD" id="cd01335">
    <property type="entry name" value="Radical_SAM"/>
    <property type="match status" value="1"/>
</dbReference>
<evidence type="ECO:0000256" key="6">
    <source>
        <dbReference type="ARBA" id="ARBA00022679"/>
    </source>
</evidence>
<keyword evidence="7" id="KW-0949">S-adenosyl-L-methionine</keyword>
<dbReference type="SUPFAM" id="SSF102114">
    <property type="entry name" value="Radical SAM enzymes"/>
    <property type="match status" value="1"/>
</dbReference>
<evidence type="ECO:0000259" key="15">
    <source>
        <dbReference type="PROSITE" id="PS51449"/>
    </source>
</evidence>
<dbReference type="FunFam" id="3.80.30.20:FF:000001">
    <property type="entry name" value="tRNA-2-methylthio-N(6)-dimethylallyladenosine synthase 2"/>
    <property type="match status" value="1"/>
</dbReference>
<dbReference type="SFLD" id="SFLDS00029">
    <property type="entry name" value="Radical_SAM"/>
    <property type="match status" value="1"/>
</dbReference>
<keyword evidence="11" id="KW-0411">Iron-sulfur</keyword>
<dbReference type="PANTHER" id="PTHR11918">
    <property type="entry name" value="RADICAL SAM PROTEINS"/>
    <property type="match status" value="1"/>
</dbReference>
<dbReference type="SMART" id="SM00729">
    <property type="entry name" value="Elp3"/>
    <property type="match status" value="1"/>
</dbReference>
<dbReference type="SFLD" id="SFLDG01061">
    <property type="entry name" value="methylthiotransferase"/>
    <property type="match status" value="1"/>
</dbReference>
<dbReference type="InterPro" id="IPR058240">
    <property type="entry name" value="rSAM_sf"/>
</dbReference>
<dbReference type="PROSITE" id="PS51918">
    <property type="entry name" value="RADICAL_SAM"/>
    <property type="match status" value="1"/>
</dbReference>
<comment type="function">
    <text evidence="2">Catalyzes the methylthiolation of N6-threonylcarbamoyladenosine (t(6)A), leading to the formation of 2-methylthio-N6-threonylcarbamoyladenosine (ms(2)t(6)A) at position 37 in tRNAs that read codons beginning with adenine.</text>
</comment>
<dbReference type="PROSITE" id="PS51449">
    <property type="entry name" value="MTTASE_N"/>
    <property type="match status" value="1"/>
</dbReference>
<feature type="domain" description="Radical SAM core" evidence="16">
    <location>
        <begin position="145"/>
        <end position="373"/>
    </location>
</feature>
<evidence type="ECO:0000256" key="9">
    <source>
        <dbReference type="ARBA" id="ARBA00022723"/>
    </source>
</evidence>
<keyword evidence="4" id="KW-0004">4Fe-4S</keyword>
<dbReference type="NCBIfam" id="TIGR00089">
    <property type="entry name" value="MiaB/RimO family radical SAM methylthiotransferase"/>
    <property type="match status" value="1"/>
</dbReference>
<evidence type="ECO:0000256" key="3">
    <source>
        <dbReference type="ARBA" id="ARBA00013273"/>
    </source>
</evidence>
<dbReference type="GO" id="GO:0046872">
    <property type="term" value="F:metal ion binding"/>
    <property type="evidence" value="ECO:0007669"/>
    <property type="project" value="UniProtKB-KW"/>
</dbReference>
<dbReference type="InterPro" id="IPR007197">
    <property type="entry name" value="rSAM"/>
</dbReference>
<dbReference type="GO" id="GO:0051539">
    <property type="term" value="F:4 iron, 4 sulfur cluster binding"/>
    <property type="evidence" value="ECO:0007669"/>
    <property type="project" value="UniProtKB-KW"/>
</dbReference>
<proteinExistence type="predicted"/>
<dbReference type="PANTHER" id="PTHR11918:SF45">
    <property type="entry name" value="THREONYLCARBAMOYLADENOSINE TRNA METHYLTHIOTRANSFERASE"/>
    <property type="match status" value="1"/>
</dbReference>
<reference evidence="17" key="1">
    <citation type="submission" date="2018-06" db="EMBL/GenBank/DDBJ databases">
        <authorList>
            <person name="Zhirakovskaya E."/>
        </authorList>
    </citation>
    <scope>NUCLEOTIDE SEQUENCE</scope>
</reference>
<dbReference type="InterPro" id="IPR002792">
    <property type="entry name" value="TRAM_dom"/>
</dbReference>
<dbReference type="Pfam" id="PF01938">
    <property type="entry name" value="TRAM"/>
    <property type="match status" value="1"/>
</dbReference>
<feature type="domain" description="MTTase N-terminal" evidence="15">
    <location>
        <begin position="10"/>
        <end position="122"/>
    </location>
</feature>
<evidence type="ECO:0000256" key="12">
    <source>
        <dbReference type="ARBA" id="ARBA00031213"/>
    </source>
</evidence>
<dbReference type="SFLD" id="SFLDG01082">
    <property type="entry name" value="B12-binding_domain_containing"/>
    <property type="match status" value="1"/>
</dbReference>
<evidence type="ECO:0000256" key="2">
    <source>
        <dbReference type="ARBA" id="ARBA00002399"/>
    </source>
</evidence>
<evidence type="ECO:0000259" key="14">
    <source>
        <dbReference type="PROSITE" id="PS50926"/>
    </source>
</evidence>
<dbReference type="InterPro" id="IPR023404">
    <property type="entry name" value="rSAM_horseshoe"/>
</dbReference>
<evidence type="ECO:0000256" key="10">
    <source>
        <dbReference type="ARBA" id="ARBA00023004"/>
    </source>
</evidence>
<evidence type="ECO:0000259" key="16">
    <source>
        <dbReference type="PROSITE" id="PS51918"/>
    </source>
</evidence>
<dbReference type="InterPro" id="IPR006638">
    <property type="entry name" value="Elp3/MiaA/NifB-like_rSAM"/>
</dbReference>
<dbReference type="FunFam" id="3.40.50.12160:FF:000004">
    <property type="entry name" value="Threonylcarbamoyladenosine tRNA methylthiotransferase MtaB"/>
    <property type="match status" value="1"/>
</dbReference>
<dbReference type="NCBIfam" id="TIGR01579">
    <property type="entry name" value="MiaB-like-C"/>
    <property type="match status" value="1"/>
</dbReference>
<comment type="catalytic activity">
    <reaction evidence="13">
        <text>N(6)-L-threonylcarbamoyladenosine(37) in tRNA + (sulfur carrier)-SH + AH2 + 2 S-adenosyl-L-methionine = 2-methylsulfanyl-N(6)-L-threonylcarbamoyladenosine(37) in tRNA + (sulfur carrier)-H + 5'-deoxyadenosine + L-methionine + A + S-adenosyl-L-homocysteine + 2 H(+)</text>
        <dbReference type="Rhea" id="RHEA:37075"/>
        <dbReference type="Rhea" id="RHEA-COMP:10163"/>
        <dbReference type="Rhea" id="RHEA-COMP:11092"/>
        <dbReference type="Rhea" id="RHEA-COMP:14737"/>
        <dbReference type="Rhea" id="RHEA-COMP:14739"/>
        <dbReference type="ChEBI" id="CHEBI:13193"/>
        <dbReference type="ChEBI" id="CHEBI:15378"/>
        <dbReference type="ChEBI" id="CHEBI:17319"/>
        <dbReference type="ChEBI" id="CHEBI:17499"/>
        <dbReference type="ChEBI" id="CHEBI:29917"/>
        <dbReference type="ChEBI" id="CHEBI:57844"/>
        <dbReference type="ChEBI" id="CHEBI:57856"/>
        <dbReference type="ChEBI" id="CHEBI:59789"/>
        <dbReference type="ChEBI" id="CHEBI:64428"/>
        <dbReference type="ChEBI" id="CHEBI:74418"/>
        <dbReference type="ChEBI" id="CHEBI:74420"/>
        <dbReference type="EC" id="2.8.4.5"/>
    </reaction>
</comment>
<dbReference type="PROSITE" id="PS01278">
    <property type="entry name" value="MTTASE_RADICAL"/>
    <property type="match status" value="1"/>
</dbReference>
<dbReference type="Gene3D" id="3.80.30.20">
    <property type="entry name" value="tm_1862 like domain"/>
    <property type="match status" value="1"/>
</dbReference>
<evidence type="ECO:0000256" key="8">
    <source>
        <dbReference type="ARBA" id="ARBA00022694"/>
    </source>
</evidence>
<keyword evidence="6 17" id="KW-0808">Transferase</keyword>
<dbReference type="Pfam" id="PF00919">
    <property type="entry name" value="UPF0004"/>
    <property type="match status" value="1"/>
</dbReference>
<dbReference type="InterPro" id="IPR006467">
    <property type="entry name" value="MiaB-like_bact"/>
</dbReference>